<dbReference type="Proteomes" id="UP000034543">
    <property type="component" value="Unassembled WGS sequence"/>
</dbReference>
<dbReference type="AlphaFoldDB" id="A0A0G1ELU0"/>
<comment type="caution">
    <text evidence="1">The sequence shown here is derived from an EMBL/GenBank/DDBJ whole genome shotgun (WGS) entry which is preliminary data.</text>
</comment>
<dbReference type="STRING" id="1618436.UV59_C0028G0004"/>
<name>A0A0G1ELU0_9BACT</name>
<organism evidence="1 2">
    <name type="scientific">Candidatus Gottesmanbacteria bacterium GW2011_GWA1_43_11</name>
    <dbReference type="NCBI Taxonomy" id="1618436"/>
    <lineage>
        <taxon>Bacteria</taxon>
        <taxon>Candidatus Gottesmaniibacteriota</taxon>
    </lineage>
</organism>
<accession>A0A0G1ELU0</accession>
<dbReference type="EMBL" id="LCFB01000028">
    <property type="protein sequence ID" value="KKS84021.1"/>
    <property type="molecule type" value="Genomic_DNA"/>
</dbReference>
<sequence length="534" mass="60376">MYWATEWLLDESPELGHLNWKFLYDGWQSIKESHVSKSESIDEAKAITWGSIAFFLSTRVAYLNLEVTENDLNRLTNNQLRRELDIISSWDSLSGTALDETSDNFNGDPPNPDLPLMSYPPTQKVEPYNDNSPIFAHLQALAAAANMEPITPELEAVILEYATNERRSLEDAVRAWNDNMTSPSNPETQDPEVIKRIHETSFIILAITMASSWGKDNDTSVRLNTFGEHLQKPTSQTNSLLSLLNEDALSLRVDSFREKEGISQTRAHAIDAKTIKRAKRIKVIEEVPFNKKVASSYATEITGYKNLDFGAIVVWVPKGNYWLGNMIISQVNHEPPRAHSPVVQILRAEDPAQAIMGFIDYLQQNPDMVRLPYKTNLSKSDIRHALKLLNDQKIVLQLHSDESKPIDQSLERASHLISLLLEELKGVHSLPQYFPIVIEDAVTNEVSYTIVVNNQGRFEVKPHLHALKGNLNFLSYIDTMITAQPKPELILCQESLYQTLIKDPQTKIIATEGQLVTIERPDGTIKIHRGPVIQ</sequence>
<gene>
    <name evidence="1" type="ORF">UV59_C0028G0004</name>
</gene>
<reference evidence="1 2" key="1">
    <citation type="journal article" date="2015" name="Nature">
        <title>rRNA introns, odd ribosomes, and small enigmatic genomes across a large radiation of phyla.</title>
        <authorList>
            <person name="Brown C.T."/>
            <person name="Hug L.A."/>
            <person name="Thomas B.C."/>
            <person name="Sharon I."/>
            <person name="Castelle C.J."/>
            <person name="Singh A."/>
            <person name="Wilkins M.J."/>
            <person name="Williams K.H."/>
            <person name="Banfield J.F."/>
        </authorList>
    </citation>
    <scope>NUCLEOTIDE SEQUENCE [LARGE SCALE GENOMIC DNA]</scope>
</reference>
<protein>
    <submittedName>
        <fullName evidence="1">Uncharacterized protein</fullName>
    </submittedName>
</protein>
<proteinExistence type="predicted"/>
<evidence type="ECO:0000313" key="1">
    <source>
        <dbReference type="EMBL" id="KKS84021.1"/>
    </source>
</evidence>
<evidence type="ECO:0000313" key="2">
    <source>
        <dbReference type="Proteomes" id="UP000034543"/>
    </source>
</evidence>